<proteinExistence type="predicted"/>
<keyword evidence="2" id="KW-1185">Reference proteome</keyword>
<feature type="non-terminal residue" evidence="1">
    <location>
        <position position="53"/>
    </location>
</feature>
<gene>
    <name evidence="1" type="ORF">FKW44_017401</name>
</gene>
<organism evidence="1 2">
    <name type="scientific">Caligus rogercresseyi</name>
    <name type="common">Sea louse</name>
    <dbReference type="NCBI Taxonomy" id="217165"/>
    <lineage>
        <taxon>Eukaryota</taxon>
        <taxon>Metazoa</taxon>
        <taxon>Ecdysozoa</taxon>
        <taxon>Arthropoda</taxon>
        <taxon>Crustacea</taxon>
        <taxon>Multicrustacea</taxon>
        <taxon>Hexanauplia</taxon>
        <taxon>Copepoda</taxon>
        <taxon>Siphonostomatoida</taxon>
        <taxon>Caligidae</taxon>
        <taxon>Caligus</taxon>
    </lineage>
</organism>
<evidence type="ECO:0000313" key="1">
    <source>
        <dbReference type="EMBL" id="QQP37203.1"/>
    </source>
</evidence>
<evidence type="ECO:0000313" key="2">
    <source>
        <dbReference type="Proteomes" id="UP000595437"/>
    </source>
</evidence>
<dbReference type="AlphaFoldDB" id="A0A7T8GSW9"/>
<dbReference type="Proteomes" id="UP000595437">
    <property type="component" value="Chromosome 12"/>
</dbReference>
<protein>
    <submittedName>
        <fullName evidence="1">Uncharacterized protein</fullName>
    </submittedName>
</protein>
<reference evidence="2" key="1">
    <citation type="submission" date="2021-01" db="EMBL/GenBank/DDBJ databases">
        <title>Caligus Genome Assembly.</title>
        <authorList>
            <person name="Gallardo-Escarate C."/>
        </authorList>
    </citation>
    <scope>NUCLEOTIDE SEQUENCE [LARGE SCALE GENOMIC DNA]</scope>
</reference>
<sequence length="53" mass="6220">MGSLLTNPELEDFSPFLSSLQRLVWKSEPKFYSDTTIDILYQNKEKKPLSRDL</sequence>
<accession>A0A7T8GSW9</accession>
<dbReference type="EMBL" id="CP045901">
    <property type="protein sequence ID" value="QQP37203.1"/>
    <property type="molecule type" value="Genomic_DNA"/>
</dbReference>
<name>A0A7T8GSW9_CALRO</name>